<evidence type="ECO:0000256" key="1">
    <source>
        <dbReference type="SAM" id="MobiDB-lite"/>
    </source>
</evidence>
<sequence length="966" mass="111254">MDPHRLLRDELEYELLVRGVANTSAETVNSMRKKFRDYLSKERFGELVMNESFSCECAGEIEICLKKINDLASFIDNFKGGRESNEAKLIETKLSHLYGRLTRLKVIDQKGSKESLKAVSNLVEKLKQLEEFVDKKNNSVVSNVGSLSDSMPIHSDGATTSINDISVSNTCKMVPVHKWDYNTELWSEIRARVQTPNEKVGNYFACMINLFARLTRPASEEEKLAILSRNVLPYYIRGIGLHSYNSVEELLYLCKKLESSKELAEGYRCPRLNKINLLEPDLAAPFVNSKDSQSKPVVDLKKMKRSAALTQREMQKAIDESGVESCEFQDSSEEWEPSDEEECSEFEDHVSETEELESDDSEPKNATKVFSFTYTNFFITKAENCDKNNQSKLFISVDTENGKQYLNVDLTLSRAMDETVGSLTKIETSIDKKTYTPLFNIREKDACKAANKYMGQFWHDYMRSSQLPPGRCPIPKKVFSFTYTNFFITKAENCDKNNQSKIFISVETENGKQYLTWDATLIRAMDETVGTLTKIETTVDGRTYTVLFNLREKNACKASNKYLGEFWNDFMRASQLPPGRCPIPKVLPFTHTNFFITQLENCDDNNRSKLYVKLESENNKQYINLDMMLSRALDETVGTVVTIESTLDKKIYIPLFQIRKKDCCKAANKYMGQFWYDLVRALQLAPGTCPIPKKVFSFTHTNFFMTQFINCDKNNRSKVFVRLESENNKQYLTLDMMLSQALDETVGFLLTIETTLDEKYYTPLFQIREKYGCKGANKYMGQFWYDLVRAIQFPPGTCPIPKRHYHVEHHYLDYSKIALQTFPFDMEYLTINTKSFYGRRFLHLEEAVENLENNDRSAVIVIIPPEVDVLTDKEFPISSIPNDVPGQIKLHFLSSDEDDNHIPPSQKFHRQPQKSTRQRQKRKVASVPDWSNDNISIQMEDTNYTFPNLLRDLKGDVNIAGTTGDR</sequence>
<dbReference type="AlphaFoldDB" id="A0AAN7NUG8"/>
<organism evidence="2 3">
    <name type="scientific">Aquatica leii</name>
    <dbReference type="NCBI Taxonomy" id="1421715"/>
    <lineage>
        <taxon>Eukaryota</taxon>
        <taxon>Metazoa</taxon>
        <taxon>Ecdysozoa</taxon>
        <taxon>Arthropoda</taxon>
        <taxon>Hexapoda</taxon>
        <taxon>Insecta</taxon>
        <taxon>Pterygota</taxon>
        <taxon>Neoptera</taxon>
        <taxon>Endopterygota</taxon>
        <taxon>Coleoptera</taxon>
        <taxon>Polyphaga</taxon>
        <taxon>Elateriformia</taxon>
        <taxon>Elateroidea</taxon>
        <taxon>Lampyridae</taxon>
        <taxon>Luciolinae</taxon>
        <taxon>Aquatica</taxon>
    </lineage>
</organism>
<evidence type="ECO:0000313" key="2">
    <source>
        <dbReference type="EMBL" id="KAK4872365.1"/>
    </source>
</evidence>
<name>A0AAN7NUG8_9COLE</name>
<gene>
    <name evidence="2" type="ORF">RN001_014394</name>
</gene>
<comment type="caution">
    <text evidence="2">The sequence shown here is derived from an EMBL/GenBank/DDBJ whole genome shotgun (WGS) entry which is preliminary data.</text>
</comment>
<dbReference type="PANTHER" id="PTHR20898:SF0">
    <property type="entry name" value="DAEDALUS ON 3-RELATED"/>
    <property type="match status" value="1"/>
</dbReference>
<feature type="region of interest" description="Disordered" evidence="1">
    <location>
        <begin position="320"/>
        <end position="363"/>
    </location>
</feature>
<protein>
    <submittedName>
        <fullName evidence="2">Uncharacterized protein</fullName>
    </submittedName>
</protein>
<reference evidence="3" key="1">
    <citation type="submission" date="2023-01" db="EMBL/GenBank/DDBJ databases">
        <title>Key to firefly adult light organ development and bioluminescence: homeobox transcription factors regulate luciferase expression and transportation to peroxisome.</title>
        <authorList>
            <person name="Fu X."/>
        </authorList>
    </citation>
    <scope>NUCLEOTIDE SEQUENCE [LARGE SCALE GENOMIC DNA]</scope>
</reference>
<accession>A0AAN7NUG8</accession>
<dbReference type="EMBL" id="JARPUR010000007">
    <property type="protein sequence ID" value="KAK4872365.1"/>
    <property type="molecule type" value="Genomic_DNA"/>
</dbReference>
<proteinExistence type="predicted"/>
<dbReference type="PANTHER" id="PTHR20898">
    <property type="entry name" value="DAEDALUS ON 3-RELATED-RELATED"/>
    <property type="match status" value="1"/>
</dbReference>
<feature type="region of interest" description="Disordered" evidence="1">
    <location>
        <begin position="895"/>
        <end position="928"/>
    </location>
</feature>
<evidence type="ECO:0000313" key="3">
    <source>
        <dbReference type="Proteomes" id="UP001353858"/>
    </source>
</evidence>
<dbReference type="Proteomes" id="UP001353858">
    <property type="component" value="Unassembled WGS sequence"/>
</dbReference>
<feature type="compositionally biased region" description="Basic residues" evidence="1">
    <location>
        <begin position="907"/>
        <end position="924"/>
    </location>
</feature>
<feature type="compositionally biased region" description="Acidic residues" evidence="1">
    <location>
        <begin position="330"/>
        <end position="345"/>
    </location>
</feature>
<keyword evidence="3" id="KW-1185">Reference proteome</keyword>